<comment type="catalytic activity">
    <reaction evidence="5">
        <text>(6S)-5-formyl-5,6,7,8-tetrahydrofolate + ATP = (6R)-5,10-methenyltetrahydrofolate + ADP + phosphate</text>
        <dbReference type="Rhea" id="RHEA:10488"/>
        <dbReference type="ChEBI" id="CHEBI:30616"/>
        <dbReference type="ChEBI" id="CHEBI:43474"/>
        <dbReference type="ChEBI" id="CHEBI:57455"/>
        <dbReference type="ChEBI" id="CHEBI:57457"/>
        <dbReference type="ChEBI" id="CHEBI:456216"/>
        <dbReference type="EC" id="6.3.3.2"/>
    </reaction>
</comment>
<dbReference type="RefSeq" id="WP_146863955.1">
    <property type="nucleotide sequence ID" value="NZ_BJTZ01000009.1"/>
</dbReference>
<dbReference type="InterPro" id="IPR037171">
    <property type="entry name" value="NagB/RpiA_transferase-like"/>
</dbReference>
<sequence length="193" mass="21852">MTSRRLIRQSTRQRRNALSPIEQSQAANALVQQCSINPVIQKAHSIAVYLSSDGEIDTSPLITWLWAQGKQVALPVIHPFSKGHLLFLEYTENSPLVHNKYQILEPKLNKTKIIPTSELDLILTPLVAFDHTGNRLGMGGGYYDRTLSNWHSHQQGPMPIGLSHTCQQVSLLPIESWDVPLPQIITPQKTWYW</sequence>
<comment type="cofactor">
    <cofactor evidence="5">
        <name>Mg(2+)</name>
        <dbReference type="ChEBI" id="CHEBI:18420"/>
    </cofactor>
</comment>
<dbReference type="EMBL" id="BJTZ01000009">
    <property type="protein sequence ID" value="GEK13826.1"/>
    <property type="molecule type" value="Genomic_DNA"/>
</dbReference>
<feature type="binding site" evidence="4">
    <location>
        <position position="55"/>
    </location>
    <ligand>
        <name>substrate</name>
    </ligand>
</feature>
<keyword evidence="5" id="KW-0460">Magnesium</keyword>
<feature type="binding site" evidence="4">
    <location>
        <begin position="135"/>
        <end position="143"/>
    </location>
    <ligand>
        <name>ATP</name>
        <dbReference type="ChEBI" id="CHEBI:30616"/>
    </ligand>
</feature>
<dbReference type="PANTHER" id="PTHR23407:SF1">
    <property type="entry name" value="5-FORMYLTETRAHYDROFOLATE CYCLO-LIGASE"/>
    <property type="match status" value="1"/>
</dbReference>
<dbReference type="GO" id="GO:0035999">
    <property type="term" value="P:tetrahydrofolate interconversion"/>
    <property type="evidence" value="ECO:0007669"/>
    <property type="project" value="TreeGrafter"/>
</dbReference>
<dbReference type="AlphaFoldDB" id="A0A510UGZ2"/>
<gene>
    <name evidence="6" type="primary">ygfA</name>
    <name evidence="6" type="ORF">AFI02nite_18620</name>
    <name evidence="7" type="ORF">GNP88_16885</name>
</gene>
<keyword evidence="3 4" id="KW-0067">ATP-binding</keyword>
<dbReference type="EMBL" id="WOBN01000028">
    <property type="protein sequence ID" value="MUK50825.1"/>
    <property type="molecule type" value="Genomic_DNA"/>
</dbReference>
<protein>
    <recommendedName>
        <fullName evidence="5">5-formyltetrahydrofolate cyclo-ligase</fullName>
        <ecNumber evidence="5">6.3.3.2</ecNumber>
    </recommendedName>
</protein>
<evidence type="ECO:0000256" key="2">
    <source>
        <dbReference type="ARBA" id="ARBA00022741"/>
    </source>
</evidence>
<evidence type="ECO:0000313" key="7">
    <source>
        <dbReference type="EMBL" id="MUK50825.1"/>
    </source>
</evidence>
<organism evidence="6 8">
    <name type="scientific">Aliivibrio fischeri</name>
    <name type="common">Vibrio fischeri</name>
    <dbReference type="NCBI Taxonomy" id="668"/>
    <lineage>
        <taxon>Bacteria</taxon>
        <taxon>Pseudomonadati</taxon>
        <taxon>Pseudomonadota</taxon>
        <taxon>Gammaproteobacteria</taxon>
        <taxon>Vibrionales</taxon>
        <taxon>Vibrionaceae</taxon>
        <taxon>Aliivibrio</taxon>
    </lineage>
</organism>
<reference evidence="7 9" key="2">
    <citation type="submission" date="2019-11" db="EMBL/GenBank/DDBJ databases">
        <title>Using colonization assays and comparative genomics to discover symbiosis behaviors and factors in Vibrio fischeri.</title>
        <authorList>
            <person name="Bongrand C."/>
            <person name="Moriano-Gutierrez S."/>
            <person name="Arevalo P."/>
            <person name="Mcfall-Ngai M."/>
            <person name="Visick K."/>
            <person name="Polz M.F."/>
            <person name="Ruby E.G."/>
        </authorList>
    </citation>
    <scope>NUCLEOTIDE SEQUENCE [LARGE SCALE GENOMIC DNA]</scope>
    <source>
        <strain evidence="7">Emors.4.1</strain>
        <strain evidence="9">emors.4.1</strain>
    </source>
</reference>
<dbReference type="PIRSF" id="PIRSF006806">
    <property type="entry name" value="FTHF_cligase"/>
    <property type="match status" value="1"/>
</dbReference>
<accession>A0A510UGZ2</accession>
<dbReference type="GO" id="GO:0030272">
    <property type="term" value="F:5-formyltetrahydrofolate cyclo-ligase activity"/>
    <property type="evidence" value="ECO:0007669"/>
    <property type="project" value="UniProtKB-EC"/>
</dbReference>
<evidence type="ECO:0000256" key="4">
    <source>
        <dbReference type="PIRSR" id="PIRSR006806-1"/>
    </source>
</evidence>
<dbReference type="GO" id="GO:0005524">
    <property type="term" value="F:ATP binding"/>
    <property type="evidence" value="ECO:0007669"/>
    <property type="project" value="UniProtKB-KW"/>
</dbReference>
<keyword evidence="2 4" id="KW-0547">Nucleotide-binding</keyword>
<dbReference type="InterPro" id="IPR024185">
    <property type="entry name" value="FTHF_cligase-like_sf"/>
</dbReference>
<dbReference type="EC" id="6.3.3.2" evidence="5"/>
<dbReference type="Gene3D" id="3.40.50.10420">
    <property type="entry name" value="NagB/RpiA/CoA transferase-like"/>
    <property type="match status" value="1"/>
</dbReference>
<reference evidence="6 8" key="1">
    <citation type="submission" date="2019-07" db="EMBL/GenBank/DDBJ databases">
        <title>Whole genome shotgun sequence of Aliivibrio fischeri NBRC 101058.</title>
        <authorList>
            <person name="Hosoyama A."/>
            <person name="Uohara A."/>
            <person name="Ohji S."/>
            <person name="Ichikawa N."/>
        </authorList>
    </citation>
    <scope>NUCLEOTIDE SEQUENCE [LARGE SCALE GENOMIC DNA]</scope>
    <source>
        <strain evidence="6 8">NBRC 101058</strain>
    </source>
</reference>
<dbReference type="SUPFAM" id="SSF100950">
    <property type="entry name" value="NagB/RpiA/CoA transferase-like"/>
    <property type="match status" value="1"/>
</dbReference>
<name>A0A510UGZ2_ALIFS</name>
<keyword evidence="6" id="KW-0436">Ligase</keyword>
<comment type="caution">
    <text evidence="6">The sequence shown here is derived from an EMBL/GenBank/DDBJ whole genome shotgun (WGS) entry which is preliminary data.</text>
</comment>
<dbReference type="Proteomes" id="UP000448038">
    <property type="component" value="Unassembled WGS sequence"/>
</dbReference>
<feature type="binding site" evidence="4">
    <location>
        <position position="50"/>
    </location>
    <ligand>
        <name>substrate</name>
    </ligand>
</feature>
<feature type="binding site" evidence="4">
    <location>
        <begin position="4"/>
        <end position="8"/>
    </location>
    <ligand>
        <name>ATP</name>
        <dbReference type="ChEBI" id="CHEBI:30616"/>
    </ligand>
</feature>
<evidence type="ECO:0000256" key="1">
    <source>
        <dbReference type="ARBA" id="ARBA00010638"/>
    </source>
</evidence>
<dbReference type="GO" id="GO:0046872">
    <property type="term" value="F:metal ion binding"/>
    <property type="evidence" value="ECO:0007669"/>
    <property type="project" value="UniProtKB-KW"/>
</dbReference>
<evidence type="ECO:0000256" key="5">
    <source>
        <dbReference type="RuleBase" id="RU361279"/>
    </source>
</evidence>
<proteinExistence type="inferred from homology"/>
<evidence type="ECO:0000313" key="6">
    <source>
        <dbReference type="EMBL" id="GEK13826.1"/>
    </source>
</evidence>
<evidence type="ECO:0000313" key="9">
    <source>
        <dbReference type="Proteomes" id="UP000448038"/>
    </source>
</evidence>
<dbReference type="InterPro" id="IPR002698">
    <property type="entry name" value="FTHF_cligase"/>
</dbReference>
<keyword evidence="5" id="KW-0479">Metal-binding</keyword>
<dbReference type="Pfam" id="PF01812">
    <property type="entry name" value="5-FTHF_cyc-lig"/>
    <property type="match status" value="1"/>
</dbReference>
<comment type="similarity">
    <text evidence="1 5">Belongs to the 5-formyltetrahydrofolate cyclo-ligase family.</text>
</comment>
<dbReference type="GO" id="GO:0009396">
    <property type="term" value="P:folic acid-containing compound biosynthetic process"/>
    <property type="evidence" value="ECO:0007669"/>
    <property type="project" value="TreeGrafter"/>
</dbReference>
<dbReference type="PANTHER" id="PTHR23407">
    <property type="entry name" value="ATPASE INHIBITOR/5-FORMYLTETRAHYDROFOLATE CYCLO-LIGASE"/>
    <property type="match status" value="1"/>
</dbReference>
<dbReference type="NCBIfam" id="TIGR02727">
    <property type="entry name" value="MTHFS_bact"/>
    <property type="match status" value="1"/>
</dbReference>
<dbReference type="Proteomes" id="UP000321787">
    <property type="component" value="Unassembled WGS sequence"/>
</dbReference>
<evidence type="ECO:0000313" key="8">
    <source>
        <dbReference type="Proteomes" id="UP000321787"/>
    </source>
</evidence>
<evidence type="ECO:0000256" key="3">
    <source>
        <dbReference type="ARBA" id="ARBA00022840"/>
    </source>
</evidence>